<name>Q55C85_DICDI</name>
<dbReference type="InParanoid" id="Q55C85"/>
<dbReference type="Proteomes" id="UP000002195">
    <property type="component" value="Unassembled WGS sequence"/>
</dbReference>
<protein>
    <recommendedName>
        <fullName evidence="3">NadR/Ttd14 AAA domain-containing protein</fullName>
    </recommendedName>
</protein>
<gene>
    <name evidence="1" type="ORF">DDB_G0270168</name>
</gene>
<dbReference type="HOGENOM" id="CLU_093330_0_0_1"/>
<keyword evidence="2" id="KW-1185">Reference proteome</keyword>
<dbReference type="eggNOG" id="ENOG502RYMI">
    <property type="taxonomic scope" value="Eukaryota"/>
</dbReference>
<dbReference type="PaxDb" id="44689-DDB0190857"/>
<dbReference type="AlphaFoldDB" id="Q55C85"/>
<sequence>MTVKTITKKLITVLCLKGCHGSGKTELCKYFSKVGFTVLDEAFLDMPTFSIPNQSLTMETVWVSNWFQRLLKMELIENSNNNNNNNNNKNNNNHNINKFDNQHHKVFIADRSPFSAILYSQNNGHYLDPIISEQIKELKKYTNIDIKTVYLRVEKDVLWERIQKRLQEQPERKKYNEDNYQWMHDTVNFYDSRKWDYVIENNTFSPESIFTQLTTPILEKQEQQQQK</sequence>
<dbReference type="Pfam" id="PF13238">
    <property type="entry name" value="AAA_18"/>
    <property type="match status" value="1"/>
</dbReference>
<evidence type="ECO:0008006" key="3">
    <source>
        <dbReference type="Google" id="ProtNLM"/>
    </source>
</evidence>
<dbReference type="GeneID" id="8617567"/>
<dbReference type="RefSeq" id="XP_646596.2">
    <property type="nucleotide sequence ID" value="XM_641504.2"/>
</dbReference>
<dbReference type="OMA" id="VCSWFER"/>
<proteinExistence type="predicted"/>
<dbReference type="InterPro" id="IPR027417">
    <property type="entry name" value="P-loop_NTPase"/>
</dbReference>
<evidence type="ECO:0000313" key="1">
    <source>
        <dbReference type="EMBL" id="EAL72434.2"/>
    </source>
</evidence>
<evidence type="ECO:0000313" key="2">
    <source>
        <dbReference type="Proteomes" id="UP000002195"/>
    </source>
</evidence>
<accession>Q55C85</accession>
<dbReference type="SUPFAM" id="SSF52540">
    <property type="entry name" value="P-loop containing nucleoside triphosphate hydrolases"/>
    <property type="match status" value="1"/>
</dbReference>
<dbReference type="EMBL" id="AAFI02000005">
    <property type="protein sequence ID" value="EAL72434.2"/>
    <property type="molecule type" value="Genomic_DNA"/>
</dbReference>
<dbReference type="VEuPathDB" id="AmoebaDB:DDB_G0270168"/>
<organism evidence="1 2">
    <name type="scientific">Dictyostelium discoideum</name>
    <name type="common">Social amoeba</name>
    <dbReference type="NCBI Taxonomy" id="44689"/>
    <lineage>
        <taxon>Eukaryota</taxon>
        <taxon>Amoebozoa</taxon>
        <taxon>Evosea</taxon>
        <taxon>Eumycetozoa</taxon>
        <taxon>Dictyostelia</taxon>
        <taxon>Dictyosteliales</taxon>
        <taxon>Dictyosteliaceae</taxon>
        <taxon>Dictyostelium</taxon>
    </lineage>
</organism>
<comment type="caution">
    <text evidence="1">The sequence shown here is derived from an EMBL/GenBank/DDBJ whole genome shotgun (WGS) entry which is preliminary data.</text>
</comment>
<dbReference type="Gene3D" id="3.40.50.300">
    <property type="entry name" value="P-loop containing nucleotide triphosphate hydrolases"/>
    <property type="match status" value="1"/>
</dbReference>
<reference evidence="1 2" key="1">
    <citation type="journal article" date="2005" name="Nature">
        <title>The genome of the social amoeba Dictyostelium discoideum.</title>
        <authorList>
            <consortium name="The Dictyostelium discoideum Sequencing Consortium"/>
            <person name="Eichinger L."/>
            <person name="Pachebat J.A."/>
            <person name="Glockner G."/>
            <person name="Rajandream M.A."/>
            <person name="Sucgang R."/>
            <person name="Berriman M."/>
            <person name="Song J."/>
            <person name="Olsen R."/>
            <person name="Szafranski K."/>
            <person name="Xu Q."/>
            <person name="Tunggal B."/>
            <person name="Kummerfeld S."/>
            <person name="Madera M."/>
            <person name="Konfortov B.A."/>
            <person name="Rivero F."/>
            <person name="Bankier A.T."/>
            <person name="Lehmann R."/>
            <person name="Hamlin N."/>
            <person name="Davies R."/>
            <person name="Gaudet P."/>
            <person name="Fey P."/>
            <person name="Pilcher K."/>
            <person name="Chen G."/>
            <person name="Saunders D."/>
            <person name="Sodergren E."/>
            <person name="Davis P."/>
            <person name="Kerhornou A."/>
            <person name="Nie X."/>
            <person name="Hall N."/>
            <person name="Anjard C."/>
            <person name="Hemphill L."/>
            <person name="Bason N."/>
            <person name="Farbrother P."/>
            <person name="Desany B."/>
            <person name="Just E."/>
            <person name="Morio T."/>
            <person name="Rost R."/>
            <person name="Churcher C."/>
            <person name="Cooper J."/>
            <person name="Haydock S."/>
            <person name="van Driessche N."/>
            <person name="Cronin A."/>
            <person name="Goodhead I."/>
            <person name="Muzny D."/>
            <person name="Mourier T."/>
            <person name="Pain A."/>
            <person name="Lu M."/>
            <person name="Harper D."/>
            <person name="Lindsay R."/>
            <person name="Hauser H."/>
            <person name="James K."/>
            <person name="Quiles M."/>
            <person name="Madan Babu M."/>
            <person name="Saito T."/>
            <person name="Buchrieser C."/>
            <person name="Wardroper A."/>
            <person name="Felder M."/>
            <person name="Thangavelu M."/>
            <person name="Johnson D."/>
            <person name="Knights A."/>
            <person name="Loulseged H."/>
            <person name="Mungall K."/>
            <person name="Oliver K."/>
            <person name="Price C."/>
            <person name="Quail M.A."/>
            <person name="Urushihara H."/>
            <person name="Hernandez J."/>
            <person name="Rabbinowitsch E."/>
            <person name="Steffen D."/>
            <person name="Sanders M."/>
            <person name="Ma J."/>
            <person name="Kohara Y."/>
            <person name="Sharp S."/>
            <person name="Simmonds M."/>
            <person name="Spiegler S."/>
            <person name="Tivey A."/>
            <person name="Sugano S."/>
            <person name="White B."/>
            <person name="Walker D."/>
            <person name="Woodward J."/>
            <person name="Winckler T."/>
            <person name="Tanaka Y."/>
            <person name="Shaulsky G."/>
            <person name="Schleicher M."/>
            <person name="Weinstock G."/>
            <person name="Rosenthal A."/>
            <person name="Cox E.C."/>
            <person name="Chisholm R.L."/>
            <person name="Gibbs R."/>
            <person name="Loomis W.F."/>
            <person name="Platzer M."/>
            <person name="Kay R.R."/>
            <person name="Williams J."/>
            <person name="Dear P.H."/>
            <person name="Noegel A.A."/>
            <person name="Barrell B."/>
            <person name="Kuspa A."/>
        </authorList>
    </citation>
    <scope>NUCLEOTIDE SEQUENCE [LARGE SCALE GENOMIC DNA]</scope>
    <source>
        <strain evidence="1 2">AX4</strain>
    </source>
</reference>
<dbReference type="dictyBase" id="DDB_G0270168"/>
<dbReference type="KEGG" id="ddi:DDB_G0270168"/>